<dbReference type="PANTHER" id="PTHR31616:SF12">
    <property type="entry name" value="GLUCOAMYLASE"/>
    <property type="match status" value="1"/>
</dbReference>
<dbReference type="Gene3D" id="2.60.40.10">
    <property type="entry name" value="Immunoglobulins"/>
    <property type="match status" value="1"/>
</dbReference>
<keyword evidence="4 10" id="KW-0378">Hydrolase</keyword>
<feature type="region of interest" description="Disordered" evidence="13">
    <location>
        <begin position="480"/>
        <end position="502"/>
    </location>
</feature>
<dbReference type="Pfam" id="PF00723">
    <property type="entry name" value="Glyco_hydro_15"/>
    <property type="match status" value="1"/>
</dbReference>
<evidence type="ECO:0000256" key="7">
    <source>
        <dbReference type="ARBA" id="ARBA00023277"/>
    </source>
</evidence>
<dbReference type="InterPro" id="IPR002044">
    <property type="entry name" value="CBM20"/>
</dbReference>
<dbReference type="InterPro" id="IPR008291">
    <property type="entry name" value="Glucoamylase_SBD"/>
</dbReference>
<dbReference type="EC" id="3.2.1.3" evidence="10"/>
<dbReference type="GO" id="GO:0004339">
    <property type="term" value="F:glucan 1,4-alpha-glucosidase activity"/>
    <property type="evidence" value="ECO:0007669"/>
    <property type="project" value="UniProtKB-EC"/>
</dbReference>
<dbReference type="GO" id="GO:0000272">
    <property type="term" value="P:polysaccharide catabolic process"/>
    <property type="evidence" value="ECO:0007669"/>
    <property type="project" value="UniProtKB-KW"/>
</dbReference>
<evidence type="ECO:0000313" key="17">
    <source>
        <dbReference type="Proteomes" id="UP001194746"/>
    </source>
</evidence>
<evidence type="ECO:0000256" key="6">
    <source>
        <dbReference type="ARBA" id="ARBA00023180"/>
    </source>
</evidence>
<keyword evidence="9 10" id="KW-0624">Polysaccharide degradation</keyword>
<comment type="catalytic activity">
    <reaction evidence="1 10">
        <text>Hydrolysis of terminal (1-&gt;4)-linked alpha-D-glucose residues successively from non-reducing ends of the chains with release of beta-D-glucose.</text>
        <dbReference type="EC" id="3.2.1.3"/>
    </reaction>
</comment>
<evidence type="ECO:0000256" key="8">
    <source>
        <dbReference type="ARBA" id="ARBA00023295"/>
    </source>
</evidence>
<dbReference type="FunFam" id="1.50.10.10:FF:000018">
    <property type="entry name" value="Glucoamylase"/>
    <property type="match status" value="1"/>
</dbReference>
<dbReference type="InterPro" id="IPR011613">
    <property type="entry name" value="GH15-like"/>
</dbReference>
<dbReference type="PRINTS" id="PR00736">
    <property type="entry name" value="GLHYDRLASE15"/>
</dbReference>
<reference evidence="16" key="1">
    <citation type="journal article" date="2019" name="Beilstein J. Org. Chem.">
        <title>Nanangenines: drimane sesquiterpenoids as the dominant metabolite cohort of a novel Australian fungus, Aspergillus nanangensis.</title>
        <authorList>
            <person name="Lacey H.J."/>
            <person name="Gilchrist C.L.M."/>
            <person name="Crombie A."/>
            <person name="Kalaitzis J.A."/>
            <person name="Vuong D."/>
            <person name="Rutledge P.J."/>
            <person name="Turner P."/>
            <person name="Pitt J.I."/>
            <person name="Lacey E."/>
            <person name="Chooi Y.H."/>
            <person name="Piggott A.M."/>
        </authorList>
    </citation>
    <scope>NUCLEOTIDE SEQUENCE</scope>
    <source>
        <strain evidence="16">MST-FP2251</strain>
    </source>
</reference>
<dbReference type="InterPro" id="IPR008928">
    <property type="entry name" value="6-hairpin_glycosidase_sf"/>
</dbReference>
<evidence type="ECO:0000256" key="1">
    <source>
        <dbReference type="ARBA" id="ARBA00001863"/>
    </source>
</evidence>
<dbReference type="SUPFAM" id="SSF49452">
    <property type="entry name" value="Starch-binding domain-like"/>
    <property type="match status" value="1"/>
</dbReference>
<dbReference type="AlphaFoldDB" id="A0AAD4CC90"/>
<keyword evidence="7 10" id="KW-0119">Carbohydrate metabolism</keyword>
<keyword evidence="17" id="KW-1185">Reference proteome</keyword>
<name>A0AAD4CC90_ASPNN</name>
<gene>
    <name evidence="16" type="ORF">FE257_002806</name>
</gene>
<dbReference type="SUPFAM" id="SSF48208">
    <property type="entry name" value="Six-hairpin glycosidases"/>
    <property type="match status" value="1"/>
</dbReference>
<keyword evidence="8 10" id="KW-0326">Glycosidase</keyword>
<evidence type="ECO:0000256" key="10">
    <source>
        <dbReference type="PIRNR" id="PIRNR001031"/>
    </source>
</evidence>
<dbReference type="PANTHER" id="PTHR31616">
    <property type="entry name" value="TREHALASE"/>
    <property type="match status" value="1"/>
</dbReference>
<dbReference type="SMART" id="SM01065">
    <property type="entry name" value="CBM_2"/>
    <property type="match status" value="1"/>
</dbReference>
<evidence type="ECO:0000259" key="15">
    <source>
        <dbReference type="PROSITE" id="PS51166"/>
    </source>
</evidence>
<evidence type="ECO:0000256" key="3">
    <source>
        <dbReference type="ARBA" id="ARBA00022729"/>
    </source>
</evidence>
<accession>A0AAD4CC90</accession>
<dbReference type="GO" id="GO:2001070">
    <property type="term" value="F:starch binding"/>
    <property type="evidence" value="ECO:0007669"/>
    <property type="project" value="InterPro"/>
</dbReference>
<feature type="active site" description="Proton acceptor" evidence="11">
    <location>
        <position position="212"/>
    </location>
</feature>
<reference evidence="16" key="2">
    <citation type="submission" date="2020-02" db="EMBL/GenBank/DDBJ databases">
        <authorList>
            <person name="Gilchrist C.L.M."/>
            <person name="Chooi Y.-H."/>
        </authorList>
    </citation>
    <scope>NUCLEOTIDE SEQUENCE</scope>
    <source>
        <strain evidence="16">MST-FP2251</strain>
    </source>
</reference>
<dbReference type="InterPro" id="IPR012341">
    <property type="entry name" value="6hp_glycosidase-like_sf"/>
</dbReference>
<evidence type="ECO:0000256" key="13">
    <source>
        <dbReference type="SAM" id="MobiDB-lite"/>
    </source>
</evidence>
<evidence type="ECO:0000256" key="9">
    <source>
        <dbReference type="ARBA" id="ARBA00023326"/>
    </source>
</evidence>
<evidence type="ECO:0000256" key="14">
    <source>
        <dbReference type="SAM" id="SignalP"/>
    </source>
</evidence>
<feature type="binding site" evidence="12">
    <location>
        <position position="156"/>
    </location>
    <ligand>
        <name>substrate</name>
    </ligand>
</feature>
<dbReference type="EMBL" id="VCAU01000148">
    <property type="protein sequence ID" value="KAF9883776.1"/>
    <property type="molecule type" value="Genomic_DNA"/>
</dbReference>
<dbReference type="GO" id="GO:0000324">
    <property type="term" value="C:fungal-type vacuole"/>
    <property type="evidence" value="ECO:0007669"/>
    <property type="project" value="TreeGrafter"/>
</dbReference>
<dbReference type="PROSITE" id="PS51166">
    <property type="entry name" value="CBM20"/>
    <property type="match status" value="1"/>
</dbReference>
<feature type="active site" description="Proton donor" evidence="11">
    <location>
        <position position="215"/>
    </location>
</feature>
<evidence type="ECO:0000256" key="5">
    <source>
        <dbReference type="ARBA" id="ARBA00023157"/>
    </source>
</evidence>
<evidence type="ECO:0000256" key="4">
    <source>
        <dbReference type="ARBA" id="ARBA00022801"/>
    </source>
</evidence>
<keyword evidence="5" id="KW-1015">Disulfide bond</keyword>
<evidence type="ECO:0000256" key="12">
    <source>
        <dbReference type="PIRSR" id="PIRSR001031-2"/>
    </source>
</evidence>
<dbReference type="InterPro" id="IPR013783">
    <property type="entry name" value="Ig-like_fold"/>
</dbReference>
<dbReference type="Pfam" id="PF00686">
    <property type="entry name" value="CBM_20"/>
    <property type="match status" value="1"/>
</dbReference>
<protein>
    <recommendedName>
        <fullName evidence="10">Glucoamylase</fullName>
        <ecNumber evidence="10">3.2.1.3</ecNumber>
    </recommendedName>
    <alternativeName>
        <fullName evidence="10">1,4-alpha-D-glucan glucohydrolase</fullName>
    </alternativeName>
    <alternativeName>
        <fullName evidence="10">Glucan 1,4-alpha-glucosidase</fullName>
    </alternativeName>
</protein>
<dbReference type="PIRSF" id="PIRSF001031">
    <property type="entry name" value="Glu-a-glcsd_SBD"/>
    <property type="match status" value="1"/>
</dbReference>
<sequence length="644" mass="70051">MRGRGLSTLFGLILALLLPVVAFRPAQIPLSDASESDPLDVWLEAEIPYALDGVLNNIGSRGAKATGVYEGVVIASPSKNDPNYFYTWTRDAALTIKCLVDAFAVSNDPRLQQAIRDYIDVQVSLQTVSTPSGDLATGGLGEPKFEADLVAFTGEWGRPQRDGPALRAIAIIAYADWLIEQGHASVVDSFLWPVVRNDLSYVSEYWNTSTYDIWEEVHGSSFFTTAVQHRALVDGAALALQLNRSCPNCLSQAPQILCFLQSFWSPSDAFIHANTNLHHNNNPPRRSGKDSSAILASIHAFNPLAAAACDDPTSFQPCSARALASHKAITDSFRPLYPINQGIPAGHAVAVGRYPEDVYQGGQPWYLCTLAAAQQLYHAVAQWKRLGSLNITAVNLPFFRDIYPSAAAGVYTSPSQTFCQLVEAVETYADGFMRIVQKYSPANGALAEQFSRVTGTPLSAKDLTWSYVALLTASAARAHARGTEQSDTDMSLAGLDTPPSPPPSLPNICAPTSATGPYIPATKISWPKMPCLAPGEETIPVRFNVRVSTIVGEDILVVGSVAALGQWDVRQAVRLSADEYGVVPLWYGVVELRVGREMEYKFIKRRADEDAGDVVWENRLNRELRVEEECLGGMVVNAVWGESE</sequence>
<evidence type="ECO:0000313" key="16">
    <source>
        <dbReference type="EMBL" id="KAF9883776.1"/>
    </source>
</evidence>
<proteinExistence type="inferred from homology"/>
<organism evidence="16 17">
    <name type="scientific">Aspergillus nanangensis</name>
    <dbReference type="NCBI Taxonomy" id="2582783"/>
    <lineage>
        <taxon>Eukaryota</taxon>
        <taxon>Fungi</taxon>
        <taxon>Dikarya</taxon>
        <taxon>Ascomycota</taxon>
        <taxon>Pezizomycotina</taxon>
        <taxon>Eurotiomycetes</taxon>
        <taxon>Eurotiomycetidae</taxon>
        <taxon>Eurotiales</taxon>
        <taxon>Aspergillaceae</taxon>
        <taxon>Aspergillus</taxon>
        <taxon>Aspergillus subgen. Circumdati</taxon>
    </lineage>
</organism>
<keyword evidence="6" id="KW-0325">Glycoprotein</keyword>
<keyword evidence="3 14" id="KW-0732">Signal</keyword>
<evidence type="ECO:0000256" key="11">
    <source>
        <dbReference type="PIRSR" id="PIRSR001031-1"/>
    </source>
</evidence>
<comment type="similarity">
    <text evidence="2 10">Belongs to the glycosyl hydrolase 15 family.</text>
</comment>
<dbReference type="InterPro" id="IPR013784">
    <property type="entry name" value="Carb-bd-like_fold"/>
</dbReference>
<dbReference type="InterPro" id="IPR000165">
    <property type="entry name" value="Glucoamylase"/>
</dbReference>
<feature type="chain" id="PRO_5042275940" description="Glucoamylase" evidence="14">
    <location>
        <begin position="23"/>
        <end position="644"/>
    </location>
</feature>
<evidence type="ECO:0000256" key="2">
    <source>
        <dbReference type="ARBA" id="ARBA00006188"/>
    </source>
</evidence>
<dbReference type="Gene3D" id="1.50.10.10">
    <property type="match status" value="1"/>
</dbReference>
<dbReference type="Proteomes" id="UP001194746">
    <property type="component" value="Unassembled WGS sequence"/>
</dbReference>
<comment type="caution">
    <text evidence="16">The sequence shown here is derived from an EMBL/GenBank/DDBJ whole genome shotgun (WGS) entry which is preliminary data.</text>
</comment>
<feature type="signal peptide" evidence="14">
    <location>
        <begin position="1"/>
        <end position="22"/>
    </location>
</feature>
<feature type="domain" description="CBM20" evidence="15">
    <location>
        <begin position="533"/>
        <end position="642"/>
    </location>
</feature>